<name>A0A1H5ZIV8_9RHOB</name>
<gene>
    <name evidence="2" type="ORF">SAMN05421751_1442</name>
</gene>
<dbReference type="EMBL" id="FNVD01000044">
    <property type="protein sequence ID" value="SEG36161.1"/>
    <property type="molecule type" value="Genomic_DNA"/>
</dbReference>
<dbReference type="PANTHER" id="PTHR34631:SF3">
    <property type="entry name" value="ISSOD12 TRANSPOSASE TNPA_ISSOD12"/>
    <property type="match status" value="1"/>
</dbReference>
<protein>
    <submittedName>
        <fullName evidence="2">Transposase DDE domain-containing protein</fullName>
    </submittedName>
</protein>
<dbReference type="InterPro" id="IPR053172">
    <property type="entry name" value="Tn903_transposase"/>
</dbReference>
<sequence length="310" mass="34801">MSSWAPTEYKTTNWPAYNEALKRRGSLTVWFDPEMTWRPPPTGKRGRQPRYSDAAIQTCLTMKVLFGMPLRQTTGFVQSLLRLAGLDWSVPDFSTLSRRQGTLTVSLPYRGGIGPLNLLIDSTGIKAEGEDEWNARKHGGPKRRIWRKIHIGIDEETLEVRAMEVTTSNIGDAPMLPELLDQIPPDQDIGSVTAEGAYDTRKCHDAIAARNAHAVIPPRKNAKPWKPTAPGAIARNEAVNASRYLGRAIWRRWSGYRRRSRVETKMNCIKLLGQSLMARDFDRQVAEIQVRIAVLNRYTALGIPVTEAVG</sequence>
<accession>A0A1H5ZIV8</accession>
<dbReference type="RefSeq" id="WP_104009472.1">
    <property type="nucleotide sequence ID" value="NZ_FNVD01000044.1"/>
</dbReference>
<evidence type="ECO:0000259" key="1">
    <source>
        <dbReference type="Pfam" id="PF13737"/>
    </source>
</evidence>
<dbReference type="AlphaFoldDB" id="A0A1H5ZIV8"/>
<dbReference type="Pfam" id="PF13737">
    <property type="entry name" value="DDE_Tnp_1_5"/>
    <property type="match status" value="1"/>
</dbReference>
<reference evidence="3" key="1">
    <citation type="submission" date="2016-10" db="EMBL/GenBank/DDBJ databases">
        <authorList>
            <person name="Varghese N."/>
            <person name="Submissions S."/>
        </authorList>
    </citation>
    <scope>NUCLEOTIDE SEQUENCE [LARGE SCALE GENOMIC DNA]</scope>
    <source>
        <strain evidence="3">DSM 23413</strain>
    </source>
</reference>
<proteinExistence type="predicted"/>
<dbReference type="InterPro" id="IPR053520">
    <property type="entry name" value="Transposase_Tn903"/>
</dbReference>
<keyword evidence="3" id="KW-1185">Reference proteome</keyword>
<feature type="domain" description="Transposase DDE" evidence="1">
    <location>
        <begin position="22"/>
        <end position="130"/>
    </location>
</feature>
<dbReference type="InterPro" id="IPR025668">
    <property type="entry name" value="Tnp_DDE_dom"/>
</dbReference>
<dbReference type="OrthoDB" id="8451553at2"/>
<dbReference type="Proteomes" id="UP000236742">
    <property type="component" value="Unassembled WGS sequence"/>
</dbReference>
<organism evidence="2 3">
    <name type="scientific">Jhaorihella thermophila</name>
    <dbReference type="NCBI Taxonomy" id="488547"/>
    <lineage>
        <taxon>Bacteria</taxon>
        <taxon>Pseudomonadati</taxon>
        <taxon>Pseudomonadota</taxon>
        <taxon>Alphaproteobacteria</taxon>
        <taxon>Rhodobacterales</taxon>
        <taxon>Paracoccaceae</taxon>
        <taxon>Jhaorihella</taxon>
    </lineage>
</organism>
<dbReference type="NCBIfam" id="NF033579">
    <property type="entry name" value="transpos_IS5_2"/>
    <property type="match status" value="1"/>
</dbReference>
<evidence type="ECO:0000313" key="3">
    <source>
        <dbReference type="Proteomes" id="UP000236742"/>
    </source>
</evidence>
<evidence type="ECO:0000313" key="2">
    <source>
        <dbReference type="EMBL" id="SEG36161.1"/>
    </source>
</evidence>
<dbReference type="PANTHER" id="PTHR34631">
    <property type="match status" value="1"/>
</dbReference>